<protein>
    <recommendedName>
        <fullName evidence="16">P/Homo B domain-containing protein</fullName>
    </recommendedName>
</protein>
<dbReference type="FunFam" id="3.30.70.850:FF:000001">
    <property type="entry name" value="Proprotein convertase subtilisin/kexin type 5"/>
    <property type="match status" value="1"/>
</dbReference>
<keyword evidence="6 13" id="KW-0378">Hydrolase</keyword>
<comment type="cofactor">
    <cofactor evidence="1">
        <name>Ca(2+)</name>
        <dbReference type="ChEBI" id="CHEBI:29108"/>
    </cofactor>
</comment>
<evidence type="ECO:0000256" key="1">
    <source>
        <dbReference type="ARBA" id="ARBA00001913"/>
    </source>
</evidence>
<dbReference type="Gene3D" id="2.60.120.260">
    <property type="entry name" value="Galactose-binding domain-like"/>
    <property type="match status" value="1"/>
</dbReference>
<evidence type="ECO:0000256" key="5">
    <source>
        <dbReference type="ARBA" id="ARBA00022729"/>
    </source>
</evidence>
<evidence type="ECO:0000313" key="19">
    <source>
        <dbReference type="Proteomes" id="UP000015101"/>
    </source>
</evidence>
<feature type="active site" description="Charge relay system" evidence="12 13">
    <location>
        <position position="340"/>
    </location>
</feature>
<dbReference type="AlphaFoldDB" id="T1G4R0"/>
<dbReference type="Gene3D" id="3.40.50.200">
    <property type="entry name" value="Peptidase S8/S53 domain"/>
    <property type="match status" value="1"/>
</dbReference>
<dbReference type="Proteomes" id="UP000015101">
    <property type="component" value="Unassembled WGS sequence"/>
</dbReference>
<dbReference type="OrthoDB" id="300641at2759"/>
<dbReference type="GO" id="GO:0004252">
    <property type="term" value="F:serine-type endopeptidase activity"/>
    <property type="evidence" value="ECO:0000318"/>
    <property type="project" value="GO_Central"/>
</dbReference>
<reference evidence="17 19" key="2">
    <citation type="journal article" date="2013" name="Nature">
        <title>Insights into bilaterian evolution from three spiralian genomes.</title>
        <authorList>
            <person name="Simakov O."/>
            <person name="Marletaz F."/>
            <person name="Cho S.J."/>
            <person name="Edsinger-Gonzales E."/>
            <person name="Havlak P."/>
            <person name="Hellsten U."/>
            <person name="Kuo D.H."/>
            <person name="Larsson T."/>
            <person name="Lv J."/>
            <person name="Arendt D."/>
            <person name="Savage R."/>
            <person name="Osoegawa K."/>
            <person name="de Jong P."/>
            <person name="Grimwood J."/>
            <person name="Chapman J.A."/>
            <person name="Shapiro H."/>
            <person name="Aerts A."/>
            <person name="Otillar R.P."/>
            <person name="Terry A.Y."/>
            <person name="Boore J.L."/>
            <person name="Grigoriev I.V."/>
            <person name="Lindberg D.R."/>
            <person name="Seaver E.C."/>
            <person name="Weisblat D.A."/>
            <person name="Putnam N.H."/>
            <person name="Rokhsar D.S."/>
        </authorList>
    </citation>
    <scope>NUCLEOTIDE SEQUENCE</scope>
</reference>
<dbReference type="InterPro" id="IPR022398">
    <property type="entry name" value="Peptidase_S8_His-AS"/>
</dbReference>
<dbReference type="InterPro" id="IPR008979">
    <property type="entry name" value="Galactose-bd-like_sf"/>
</dbReference>
<dbReference type="GO" id="GO:0008038">
    <property type="term" value="P:neuron recognition"/>
    <property type="evidence" value="ECO:0007669"/>
    <property type="project" value="UniProtKB-ARBA"/>
</dbReference>
<dbReference type="PROSITE" id="PS51892">
    <property type="entry name" value="SUBTILASE"/>
    <property type="match status" value="1"/>
</dbReference>
<evidence type="ECO:0000256" key="14">
    <source>
        <dbReference type="RuleBase" id="RU003355"/>
    </source>
</evidence>
<organism evidence="18 19">
    <name type="scientific">Helobdella robusta</name>
    <name type="common">Californian leech</name>
    <dbReference type="NCBI Taxonomy" id="6412"/>
    <lineage>
        <taxon>Eukaryota</taxon>
        <taxon>Metazoa</taxon>
        <taxon>Spiralia</taxon>
        <taxon>Lophotrochozoa</taxon>
        <taxon>Annelida</taxon>
        <taxon>Clitellata</taxon>
        <taxon>Hirudinea</taxon>
        <taxon>Rhynchobdellida</taxon>
        <taxon>Glossiphoniidae</taxon>
        <taxon>Helobdella</taxon>
    </lineage>
</organism>
<dbReference type="InterPro" id="IPR036852">
    <property type="entry name" value="Peptidase_S8/S53_dom_sf"/>
</dbReference>
<dbReference type="PROSITE" id="PS00138">
    <property type="entry name" value="SUBTILASE_SER"/>
    <property type="match status" value="1"/>
</dbReference>
<sequence length="661" mass="74026">YTNEWVIEVKGGEETAKEVAREHHLVYIDKVMDDFYLVKHRRLSKRSIKSTYKFNRELSTDSHITWFQQQVAKVRVKRDTNRVLLTDPKWPRMWYMNQENGNGMNIMVAWKRGYTGRNVVVSILDDGIEKDHPDLKKNYDPEASYDVNDHDPDPQPRYDNTNENKHGTRCAGEVAAQFNNSLCGIGVAYNARIGGVRMLDGDVTDAVEAKSLSWKSDYVQIYSASWGPDDDGKTVDGPGPITAKAFEDGILKGRNGLGSIFVWASGNGGQLGDDCNCDGYTNLIYTLSISGVSENGNVPWYSEACSSALASAYSSGNSSERQIVTTDLNKQCTENHTGTSASAPLAVGMIALTMEANTQLTWRDVQHIVVLGAKRSNLVDADFKLNGANKYVSHRFGFGLMDVGRMVELAENWTRVPAQRKCVVPRTISQKGLSVNSKLNISLTHNGCLDTEDEINYLEHVQVIISLASQKRGELEIFLISPSGTKSTLLGKRPNDFSTDGFLNWTFMTTHCWGETAAGTWKLEIRNSASLVSPSRLLRWTLVLYGTKKEPYSAPLQHLNPQRPPLSSVSSSSASSLSSSSIYKHSLFPYHYSHSHQHSLHHLPHRHHQHHQQQHNNIQKIDFMPYSSLGWSLSHFVGHFVLTLINTLKNLNNINISMFFS</sequence>
<dbReference type="InterPro" id="IPR000209">
    <property type="entry name" value="Peptidase_S8/S53_dom"/>
</dbReference>
<dbReference type="EnsemblMetazoa" id="HelroT82350">
    <property type="protein sequence ID" value="HelroP82350"/>
    <property type="gene ID" value="HelroG82350"/>
</dbReference>
<dbReference type="EMBL" id="AMQM01005168">
    <property type="status" value="NOT_ANNOTATED_CDS"/>
    <property type="molecule type" value="Genomic_DNA"/>
</dbReference>
<dbReference type="InParanoid" id="T1G4R0"/>
<comment type="subcellular location">
    <subcellularLocation>
        <location evidence="2">Membrane</location>
    </subcellularLocation>
</comment>
<dbReference type="EMBL" id="KB096830">
    <property type="protein sequence ID" value="ESO01183.1"/>
    <property type="molecule type" value="Genomic_DNA"/>
</dbReference>
<accession>T1G4R0</accession>
<evidence type="ECO:0000313" key="18">
    <source>
        <dbReference type="EnsemblMetazoa" id="HelroP82350"/>
    </source>
</evidence>
<comment type="similarity">
    <text evidence="13 14">Belongs to the peptidase S8 family.</text>
</comment>
<dbReference type="HOGENOM" id="CLU_002976_4_1_1"/>
<dbReference type="GO" id="GO:0008104">
    <property type="term" value="P:intracellular protein localization"/>
    <property type="evidence" value="ECO:0007669"/>
    <property type="project" value="UniProtKB-ARBA"/>
</dbReference>
<dbReference type="EMBL" id="AMQM01005169">
    <property type="status" value="NOT_ANNOTATED_CDS"/>
    <property type="molecule type" value="Genomic_DNA"/>
</dbReference>
<evidence type="ECO:0000256" key="11">
    <source>
        <dbReference type="ARBA" id="ARBA00023180"/>
    </source>
</evidence>
<evidence type="ECO:0000256" key="13">
    <source>
        <dbReference type="PROSITE-ProRule" id="PRU01240"/>
    </source>
</evidence>
<dbReference type="GeneID" id="20216058"/>
<dbReference type="InterPro" id="IPR038466">
    <property type="entry name" value="S8_pro-domain_sf"/>
</dbReference>
<evidence type="ECO:0000256" key="10">
    <source>
        <dbReference type="ARBA" id="ARBA00023157"/>
    </source>
</evidence>
<dbReference type="Pfam" id="PF00082">
    <property type="entry name" value="Peptidase_S8"/>
    <property type="match status" value="1"/>
</dbReference>
<evidence type="ECO:0000313" key="17">
    <source>
        <dbReference type="EMBL" id="ESO01183.1"/>
    </source>
</evidence>
<dbReference type="InterPro" id="IPR002884">
    <property type="entry name" value="P_dom"/>
</dbReference>
<dbReference type="InterPro" id="IPR023827">
    <property type="entry name" value="Peptidase_S8_Asp-AS"/>
</dbReference>
<feature type="domain" description="P/Homo B" evidence="16">
    <location>
        <begin position="416"/>
        <end position="550"/>
    </location>
</feature>
<evidence type="ECO:0000256" key="9">
    <source>
        <dbReference type="ARBA" id="ARBA00023145"/>
    </source>
</evidence>
<reference evidence="18" key="3">
    <citation type="submission" date="2015-06" db="UniProtKB">
        <authorList>
            <consortium name="EnsemblMetazoa"/>
        </authorList>
    </citation>
    <scope>IDENTIFICATION</scope>
</reference>
<dbReference type="Pfam" id="PF01483">
    <property type="entry name" value="P_proprotein"/>
    <property type="match status" value="1"/>
</dbReference>
<dbReference type="FunFam" id="2.60.120.260:FF:000006">
    <property type="entry name" value="Proprotein convertase subtilisin/kexin type 5"/>
    <property type="match status" value="1"/>
</dbReference>
<reference evidence="19" key="1">
    <citation type="submission" date="2012-12" db="EMBL/GenBank/DDBJ databases">
        <authorList>
            <person name="Hellsten U."/>
            <person name="Grimwood J."/>
            <person name="Chapman J.A."/>
            <person name="Shapiro H."/>
            <person name="Aerts A."/>
            <person name="Otillar R.P."/>
            <person name="Terry A.Y."/>
            <person name="Boore J.L."/>
            <person name="Simakov O."/>
            <person name="Marletaz F."/>
            <person name="Cho S.-J."/>
            <person name="Edsinger-Gonzales E."/>
            <person name="Havlak P."/>
            <person name="Kuo D.-H."/>
            <person name="Larsson T."/>
            <person name="Lv J."/>
            <person name="Arendt D."/>
            <person name="Savage R."/>
            <person name="Osoegawa K."/>
            <person name="de Jong P."/>
            <person name="Lindberg D.R."/>
            <person name="Seaver E.C."/>
            <person name="Weisblat D.A."/>
            <person name="Putnam N.H."/>
            <person name="Grigoriev I.V."/>
            <person name="Rokhsar D.S."/>
        </authorList>
    </citation>
    <scope>NUCLEOTIDE SEQUENCE</scope>
</reference>
<keyword evidence="4" id="KW-0165">Cleavage on pair of basic residues</keyword>
<dbReference type="STRING" id="6412.T1G4R0"/>
<dbReference type="PANTHER" id="PTHR42884:SF3">
    <property type="entry name" value="FURIN-LIKE PROTEASE 1, ISOFORMS 1_1-X_2"/>
    <property type="match status" value="1"/>
</dbReference>
<dbReference type="GO" id="GO:0000139">
    <property type="term" value="C:Golgi membrane"/>
    <property type="evidence" value="ECO:0000318"/>
    <property type="project" value="GO_Central"/>
</dbReference>
<dbReference type="CDD" id="cd04059">
    <property type="entry name" value="Peptidases_S8_Protein_convertases_Kexins_Furin-like"/>
    <property type="match status" value="1"/>
</dbReference>
<feature type="active site" description="Charge relay system" evidence="12 13">
    <location>
        <position position="166"/>
    </location>
</feature>
<dbReference type="InterPro" id="IPR015500">
    <property type="entry name" value="Peptidase_S8_subtilisin-rel"/>
</dbReference>
<feature type="compositionally biased region" description="Basic and acidic residues" evidence="15">
    <location>
        <begin position="147"/>
        <end position="165"/>
    </location>
</feature>
<keyword evidence="8" id="KW-0472">Membrane</keyword>
<feature type="region of interest" description="Disordered" evidence="15">
    <location>
        <begin position="132"/>
        <end position="165"/>
    </location>
</feature>
<evidence type="ECO:0000256" key="12">
    <source>
        <dbReference type="PIRSR" id="PIRSR615500-1"/>
    </source>
</evidence>
<dbReference type="eggNOG" id="KOG3525">
    <property type="taxonomic scope" value="Eukaryota"/>
</dbReference>
<evidence type="ECO:0000256" key="8">
    <source>
        <dbReference type="ARBA" id="ARBA00023136"/>
    </source>
</evidence>
<evidence type="ECO:0000256" key="6">
    <source>
        <dbReference type="ARBA" id="ARBA00022801"/>
    </source>
</evidence>
<dbReference type="InterPro" id="IPR032815">
    <property type="entry name" value="S8_pro-domain"/>
</dbReference>
<keyword evidence="10" id="KW-1015">Disulfide bond</keyword>
<dbReference type="InterPro" id="IPR023828">
    <property type="entry name" value="Peptidase_S8_Ser-AS"/>
</dbReference>
<feature type="active site" description="Charge relay system" evidence="12 13">
    <location>
        <position position="125"/>
    </location>
</feature>
<keyword evidence="9" id="KW-0865">Zymogen</keyword>
<evidence type="ECO:0000256" key="15">
    <source>
        <dbReference type="SAM" id="MobiDB-lite"/>
    </source>
</evidence>
<dbReference type="FunFam" id="3.40.50.200:FF:000001">
    <property type="entry name" value="Furin 2, isoform B"/>
    <property type="match status" value="1"/>
</dbReference>
<dbReference type="CTD" id="20216058"/>
<dbReference type="SUPFAM" id="SSF54897">
    <property type="entry name" value="Protease propeptides/inhibitors"/>
    <property type="match status" value="1"/>
</dbReference>
<keyword evidence="11" id="KW-0325">Glycoprotein</keyword>
<dbReference type="GO" id="GO:0016486">
    <property type="term" value="P:peptide hormone processing"/>
    <property type="evidence" value="ECO:0000318"/>
    <property type="project" value="GO_Central"/>
</dbReference>
<keyword evidence="19" id="KW-1185">Reference proteome</keyword>
<dbReference type="PRINTS" id="PR00723">
    <property type="entry name" value="SUBTILISIN"/>
</dbReference>
<evidence type="ECO:0000256" key="4">
    <source>
        <dbReference type="ARBA" id="ARBA00022685"/>
    </source>
</evidence>
<dbReference type="PANTHER" id="PTHR42884">
    <property type="entry name" value="PROPROTEIN CONVERTASE SUBTILISIN/KEXIN-RELATED"/>
    <property type="match status" value="1"/>
</dbReference>
<proteinExistence type="inferred from homology"/>
<dbReference type="PROSITE" id="PS00137">
    <property type="entry name" value="SUBTILASE_HIS"/>
    <property type="match status" value="1"/>
</dbReference>
<keyword evidence="5" id="KW-0732">Signal</keyword>
<evidence type="ECO:0000256" key="2">
    <source>
        <dbReference type="ARBA" id="ARBA00004370"/>
    </source>
</evidence>
<keyword evidence="7 13" id="KW-0720">Serine protease</keyword>
<dbReference type="PROSITE" id="PS51829">
    <property type="entry name" value="P_HOMO_B"/>
    <property type="match status" value="1"/>
</dbReference>
<dbReference type="InterPro" id="IPR034182">
    <property type="entry name" value="Kexin/furin"/>
</dbReference>
<dbReference type="RefSeq" id="XP_009020895.1">
    <property type="nucleotide sequence ID" value="XM_009022647.1"/>
</dbReference>
<dbReference type="KEGG" id="hro:HELRODRAFT_82350"/>
<dbReference type="SUPFAM" id="SSF52743">
    <property type="entry name" value="Subtilisin-like"/>
    <property type="match status" value="1"/>
</dbReference>
<evidence type="ECO:0000259" key="16">
    <source>
        <dbReference type="PROSITE" id="PS51829"/>
    </source>
</evidence>
<dbReference type="SUPFAM" id="SSF49785">
    <property type="entry name" value="Galactose-binding domain-like"/>
    <property type="match status" value="1"/>
</dbReference>
<dbReference type="PROSITE" id="PS00136">
    <property type="entry name" value="SUBTILASE_ASP"/>
    <property type="match status" value="1"/>
</dbReference>
<dbReference type="GO" id="GO:0005802">
    <property type="term" value="C:trans-Golgi network"/>
    <property type="evidence" value="ECO:0000318"/>
    <property type="project" value="GO_Central"/>
</dbReference>
<name>T1G4R0_HELRO</name>
<dbReference type="Gene3D" id="3.30.70.850">
    <property type="entry name" value="Peptidase S8, pro-domain"/>
    <property type="match status" value="1"/>
</dbReference>
<dbReference type="Pfam" id="PF16470">
    <property type="entry name" value="S8_pro-domain"/>
    <property type="match status" value="1"/>
</dbReference>
<evidence type="ECO:0000256" key="3">
    <source>
        <dbReference type="ARBA" id="ARBA00022670"/>
    </source>
</evidence>
<evidence type="ECO:0000256" key="7">
    <source>
        <dbReference type="ARBA" id="ARBA00022825"/>
    </source>
</evidence>
<keyword evidence="3 13" id="KW-0645">Protease</keyword>
<gene>
    <name evidence="18" type="primary">20216058</name>
    <name evidence="17" type="ORF">HELRODRAFT_82350</name>
</gene>
<dbReference type="OMA" id="NWMENGA"/>